<dbReference type="AlphaFoldDB" id="B2ATS0"/>
<accession>B2ATS0</accession>
<comment type="cofactor">
    <cofactor evidence="11">
        <name>Mg(2+)</name>
        <dbReference type="ChEBI" id="CHEBI:18420"/>
    </cofactor>
    <text evidence="11">Binds 2 magnesium ions per subunit. The magnesium ions interact primarily with the substrate.</text>
</comment>
<evidence type="ECO:0000256" key="1">
    <source>
        <dbReference type="ARBA" id="ARBA00005224"/>
    </source>
</evidence>
<comment type="cofactor">
    <cofactor evidence="11">
        <name>K(+)</name>
        <dbReference type="ChEBI" id="CHEBI:29103"/>
    </cofactor>
    <text evidence="11">Binds 1 potassium ion per subunit. The potassium ion interacts primarily with the substrate.</text>
</comment>
<dbReference type="PROSITE" id="PS00376">
    <property type="entry name" value="ADOMET_SYNTHASE_1"/>
    <property type="match status" value="1"/>
</dbReference>
<evidence type="ECO:0000256" key="11">
    <source>
        <dbReference type="RuleBase" id="RU000541"/>
    </source>
</evidence>
<dbReference type="VEuPathDB" id="FungiDB:PODANS_1_16760"/>
<dbReference type="Pfam" id="PF02772">
    <property type="entry name" value="S-AdoMet_synt_M"/>
    <property type="match status" value="1"/>
</dbReference>
<keyword evidence="6 11" id="KW-0547">Nucleotide-binding</keyword>
<proteinExistence type="inferred from homology"/>
<keyword evidence="8 11" id="KW-0460">Magnesium</keyword>
<keyword evidence="18" id="KW-1185">Reference proteome</keyword>
<dbReference type="NCBIfam" id="TIGR01034">
    <property type="entry name" value="metK"/>
    <property type="match status" value="1"/>
</dbReference>
<sequence length="387" mass="41883">MAANGTNGSNGANGDASGISGWKHYNEGTFLFTSESVGEGHPDKIADQVSDSILDACLAEDPLSKVACETATKTGMIMVFGEITTKAKLDYQKIVRKTIKDIGYDDSSKGFDYKTLNLLVAIEEQSPDIAQGLHLDDRLENLGAGDQGIMFGYATDETPELFPLTLLFAHQLNAAMSAARRDGSLPWLRPDTKTQVTIEYKHDNGAVVPLRVDTVVVSAQHSEDITTEKLRKEILEKIIKKTIPAKYLDDKTIYHIQPSGLFIIGGPQGDAGLTGRKIIVDTYGGWGAHGGGAFSGKDFSKVDRSAAYVGRWIAKSLVAAGLARRALVQLSYAIDHPQQLRPPPRCHCQGARPCQAHLPPDCQERPLRHQPELHLGTAQGSQVLSGI</sequence>
<reference evidence="18" key="3">
    <citation type="journal article" date="2014" name="Genetics">
        <title>Maintaining two mating types: Structure of the mating type locus and its role in heterokaryosis in Podospora anserina.</title>
        <authorList>
            <person name="Grognet P."/>
            <person name="Bidard F."/>
            <person name="Kuchly C."/>
            <person name="Tong L.C.H."/>
            <person name="Coppin E."/>
            <person name="Benkhali J.A."/>
            <person name="Couloux A."/>
            <person name="Wincker P."/>
            <person name="Debuchy R."/>
            <person name="Silar P."/>
        </authorList>
    </citation>
    <scope>GENOME REANNOTATION</scope>
    <source>
        <strain evidence="18">S / ATCC MYA-4624 / DSM 980 / FGSC 10383</strain>
    </source>
</reference>
<feature type="domain" description="S-adenosylmethionine synthetase C-terminal" evidence="15">
    <location>
        <begin position="264"/>
        <end position="337"/>
    </location>
</feature>
<dbReference type="InterPro" id="IPR002133">
    <property type="entry name" value="S-AdoMet_synthetase"/>
</dbReference>
<dbReference type="GO" id="GO:0046872">
    <property type="term" value="F:metal ion binding"/>
    <property type="evidence" value="ECO:0007669"/>
    <property type="project" value="UniProtKB-KW"/>
</dbReference>
<dbReference type="EC" id="2.5.1.6" evidence="11"/>
<dbReference type="InterPro" id="IPR022629">
    <property type="entry name" value="S-AdoMet_synt_central"/>
</dbReference>
<dbReference type="GO" id="GO:0005524">
    <property type="term" value="F:ATP binding"/>
    <property type="evidence" value="ECO:0007669"/>
    <property type="project" value="UniProtKB-KW"/>
</dbReference>
<evidence type="ECO:0000256" key="3">
    <source>
        <dbReference type="ARBA" id="ARBA00022563"/>
    </source>
</evidence>
<dbReference type="CDD" id="cd18079">
    <property type="entry name" value="S-AdoMet_synt"/>
    <property type="match status" value="1"/>
</dbReference>
<name>B2ATS0_PODAN</name>
<reference evidence="16" key="2">
    <citation type="submission" date="2008-07" db="EMBL/GenBank/DDBJ databases">
        <authorList>
            <person name="Genoscope - CEA"/>
        </authorList>
    </citation>
    <scope>NUCLEOTIDE SEQUENCE</scope>
    <source>
        <strain evidence="16">S mat+</strain>
    </source>
</reference>
<evidence type="ECO:0000256" key="4">
    <source>
        <dbReference type="ARBA" id="ARBA00022679"/>
    </source>
</evidence>
<dbReference type="GeneID" id="6191754"/>
<gene>
    <name evidence="16" type="ORF">PODANS_1_16760</name>
</gene>
<dbReference type="InterPro" id="IPR022631">
    <property type="entry name" value="ADOMET_SYNTHASE_CS"/>
</dbReference>
<dbReference type="InterPro" id="IPR022636">
    <property type="entry name" value="S-AdoMet_synthetase_sfam"/>
</dbReference>
<feature type="domain" description="S-adenosylmethionine synthetase N-terminal" evidence="13">
    <location>
        <begin position="30"/>
        <end position="127"/>
    </location>
</feature>
<dbReference type="EMBL" id="FO904936">
    <property type="protein sequence ID" value="CDP24050.1"/>
    <property type="molecule type" value="Genomic_DNA"/>
</dbReference>
<dbReference type="SUPFAM" id="SSF55973">
    <property type="entry name" value="S-adenosylmethionine synthetase"/>
    <property type="match status" value="3"/>
</dbReference>
<comment type="function">
    <text evidence="11">Catalyzes the formation of S-adenosylmethionine from methionine and ATP.</text>
</comment>
<dbReference type="RefSeq" id="XP_001907122.1">
    <property type="nucleotide sequence ID" value="XM_001907087.1"/>
</dbReference>
<evidence type="ECO:0000256" key="10">
    <source>
        <dbReference type="ARBA" id="ARBA00048344"/>
    </source>
</evidence>
<comment type="pathway">
    <text evidence="1 11">Amino-acid biosynthesis; S-adenosyl-L-methionine biosynthesis; S-adenosyl-L-methionine from L-methionine: step 1/1.</text>
</comment>
<evidence type="ECO:0000256" key="8">
    <source>
        <dbReference type="ARBA" id="ARBA00022842"/>
    </source>
</evidence>
<comment type="catalytic activity">
    <reaction evidence="10 11">
        <text>L-methionine + ATP + H2O = S-adenosyl-L-methionine + phosphate + diphosphate</text>
        <dbReference type="Rhea" id="RHEA:21080"/>
        <dbReference type="ChEBI" id="CHEBI:15377"/>
        <dbReference type="ChEBI" id="CHEBI:30616"/>
        <dbReference type="ChEBI" id="CHEBI:33019"/>
        <dbReference type="ChEBI" id="CHEBI:43474"/>
        <dbReference type="ChEBI" id="CHEBI:57844"/>
        <dbReference type="ChEBI" id="CHEBI:59789"/>
        <dbReference type="EC" id="2.5.1.6"/>
    </reaction>
</comment>
<evidence type="ECO:0000259" key="15">
    <source>
        <dbReference type="Pfam" id="PF02773"/>
    </source>
</evidence>
<evidence type="ECO:0000256" key="5">
    <source>
        <dbReference type="ARBA" id="ARBA00022723"/>
    </source>
</evidence>
<evidence type="ECO:0000256" key="12">
    <source>
        <dbReference type="RuleBase" id="RU004462"/>
    </source>
</evidence>
<dbReference type="FunFam" id="3.30.300.10:FF:000001">
    <property type="entry name" value="S-adenosylmethionine synthase"/>
    <property type="match status" value="1"/>
</dbReference>
<dbReference type="HOGENOM" id="CLU_041802_0_1_1"/>
<feature type="domain" description="S-adenosylmethionine synthetase central" evidence="14">
    <location>
        <begin position="142"/>
        <end position="262"/>
    </location>
</feature>
<dbReference type="PIRSF" id="PIRSF000497">
    <property type="entry name" value="MAT"/>
    <property type="match status" value="1"/>
</dbReference>
<dbReference type="KEGG" id="pan:PODANSg4155"/>
<keyword evidence="5 11" id="KW-0479">Metal-binding</keyword>
<dbReference type="STRING" id="515849.B2ATS0"/>
<evidence type="ECO:0000259" key="13">
    <source>
        <dbReference type="Pfam" id="PF00438"/>
    </source>
</evidence>
<comment type="similarity">
    <text evidence="2 12">Belongs to the AdoMet synthase family.</text>
</comment>
<keyword evidence="4 11" id="KW-0808">Transferase</keyword>
<dbReference type="eggNOG" id="KOG1506">
    <property type="taxonomic scope" value="Eukaryota"/>
</dbReference>
<evidence type="ECO:0000256" key="9">
    <source>
        <dbReference type="ARBA" id="ARBA00022958"/>
    </source>
</evidence>
<dbReference type="Pfam" id="PF00438">
    <property type="entry name" value="S-AdoMet_synt_N"/>
    <property type="match status" value="1"/>
</dbReference>
<evidence type="ECO:0000256" key="6">
    <source>
        <dbReference type="ARBA" id="ARBA00022741"/>
    </source>
</evidence>
<dbReference type="OrthoDB" id="5852090at2759"/>
<evidence type="ECO:0000259" key="14">
    <source>
        <dbReference type="Pfam" id="PF02772"/>
    </source>
</evidence>
<evidence type="ECO:0000256" key="2">
    <source>
        <dbReference type="ARBA" id="ARBA00009685"/>
    </source>
</evidence>
<dbReference type="GO" id="GO:0006555">
    <property type="term" value="P:methionine metabolic process"/>
    <property type="evidence" value="ECO:0007669"/>
    <property type="project" value="UniProtKB-ARBA"/>
</dbReference>
<organism evidence="16">
    <name type="scientific">Podospora anserina (strain S / ATCC MYA-4624 / DSM 980 / FGSC 10383)</name>
    <name type="common">Pleurage anserina</name>
    <dbReference type="NCBI Taxonomy" id="515849"/>
    <lineage>
        <taxon>Eukaryota</taxon>
        <taxon>Fungi</taxon>
        <taxon>Dikarya</taxon>
        <taxon>Ascomycota</taxon>
        <taxon>Pezizomycotina</taxon>
        <taxon>Sordariomycetes</taxon>
        <taxon>Sordariomycetidae</taxon>
        <taxon>Sordariales</taxon>
        <taxon>Podosporaceae</taxon>
        <taxon>Podospora</taxon>
        <taxon>Podospora anserina</taxon>
    </lineage>
</organism>
<evidence type="ECO:0000313" key="17">
    <source>
        <dbReference type="EMBL" id="CDP24050.1"/>
    </source>
</evidence>
<dbReference type="EMBL" id="CU633899">
    <property type="protein sequence ID" value="CAP67793.1"/>
    <property type="molecule type" value="Genomic_DNA"/>
</dbReference>
<dbReference type="Proteomes" id="UP000001197">
    <property type="component" value="Chromosome 1"/>
</dbReference>
<dbReference type="InterPro" id="IPR022630">
    <property type="entry name" value="S-AdoMet_synt_C"/>
</dbReference>
<evidence type="ECO:0000313" key="18">
    <source>
        <dbReference type="Proteomes" id="UP000001197"/>
    </source>
</evidence>
<dbReference type="InterPro" id="IPR022628">
    <property type="entry name" value="S-AdoMet_synt_N"/>
</dbReference>
<keyword evidence="9 11" id="KW-0630">Potassium</keyword>
<dbReference type="PANTHER" id="PTHR11964">
    <property type="entry name" value="S-ADENOSYLMETHIONINE SYNTHETASE"/>
    <property type="match status" value="1"/>
</dbReference>
<dbReference type="PROSITE" id="PS00377">
    <property type="entry name" value="ADOMET_SYNTHASE_2"/>
    <property type="match status" value="1"/>
</dbReference>
<evidence type="ECO:0000313" key="16">
    <source>
        <dbReference type="EMBL" id="CAP67793.1"/>
    </source>
</evidence>
<reference evidence="17" key="4">
    <citation type="submission" date="2015-04" db="EMBL/GenBank/DDBJ databases">
        <title>Maintaining two mating types: Structure of the mating type locus and its role in heterokaryosis in Podospora anserina.</title>
        <authorList>
            <person name="Grognet P."/>
            <person name="Bidard F."/>
            <person name="Kuchly C."/>
            <person name="Chan Ho Tong L."/>
            <person name="Coppin E."/>
            <person name="Ait Benkhali J."/>
            <person name="Couloux A."/>
            <person name="Wincker P."/>
            <person name="Debuchy R."/>
            <person name="Silar P."/>
        </authorList>
    </citation>
    <scope>NUCLEOTIDE SEQUENCE</scope>
</reference>
<dbReference type="GO" id="GO:0006556">
    <property type="term" value="P:S-adenosylmethionine biosynthetic process"/>
    <property type="evidence" value="ECO:0007669"/>
    <property type="project" value="UniProtKB-UniPathway"/>
</dbReference>
<evidence type="ECO:0000256" key="7">
    <source>
        <dbReference type="ARBA" id="ARBA00022840"/>
    </source>
</evidence>
<keyword evidence="7 11" id="KW-0067">ATP-binding</keyword>
<keyword evidence="3 11" id="KW-0554">One-carbon metabolism</keyword>
<dbReference type="FunFam" id="3.30.300.10:FF:000003">
    <property type="entry name" value="S-adenosylmethionine synthase"/>
    <property type="match status" value="1"/>
</dbReference>
<dbReference type="Gene3D" id="3.30.300.10">
    <property type="match status" value="3"/>
</dbReference>
<dbReference type="GO" id="GO:0006730">
    <property type="term" value="P:one-carbon metabolic process"/>
    <property type="evidence" value="ECO:0007669"/>
    <property type="project" value="UniProtKB-KW"/>
</dbReference>
<dbReference type="FunCoup" id="B2ATS0">
    <property type="interactions" value="1128"/>
</dbReference>
<protein>
    <recommendedName>
        <fullName evidence="11">S-adenosylmethionine synthase</fullName>
        <ecNumber evidence="11">2.5.1.6</ecNumber>
    </recommendedName>
</protein>
<reference evidence="16 18" key="1">
    <citation type="journal article" date="2008" name="Genome Biol.">
        <title>The genome sequence of the model ascomycete fungus Podospora anserina.</title>
        <authorList>
            <person name="Espagne E."/>
            <person name="Lespinet O."/>
            <person name="Malagnac F."/>
            <person name="Da Silva C."/>
            <person name="Jaillon O."/>
            <person name="Porcel B.M."/>
            <person name="Couloux A."/>
            <person name="Aury J.-M."/>
            <person name="Segurens B."/>
            <person name="Poulain J."/>
            <person name="Anthouard V."/>
            <person name="Grossetete S."/>
            <person name="Khalili H."/>
            <person name="Coppin E."/>
            <person name="Dequard-Chablat M."/>
            <person name="Picard M."/>
            <person name="Contamine V."/>
            <person name="Arnaise S."/>
            <person name="Bourdais A."/>
            <person name="Berteaux-Lecellier V."/>
            <person name="Gautheret D."/>
            <person name="de Vries R.P."/>
            <person name="Battaglia E."/>
            <person name="Coutinho P.M."/>
            <person name="Danchin E.G.J."/>
            <person name="Henrissat B."/>
            <person name="El Khoury R."/>
            <person name="Sainsard-Chanet A."/>
            <person name="Boivin A."/>
            <person name="Pinan-Lucarre B."/>
            <person name="Sellem C.H."/>
            <person name="Debuchy R."/>
            <person name="Wincker P."/>
            <person name="Weissenbach J."/>
            <person name="Silar P."/>
        </authorList>
    </citation>
    <scope>NUCLEOTIDE SEQUENCE [LARGE SCALE GENOMIC DNA]</scope>
    <source>
        <strain evidence="18">S / ATCC MYA-4624 / DSM 980 / FGSC 10383</strain>
        <strain evidence="16">S mat+</strain>
    </source>
</reference>
<dbReference type="GO" id="GO:0004478">
    <property type="term" value="F:methionine adenosyltransferase activity"/>
    <property type="evidence" value="ECO:0007669"/>
    <property type="project" value="UniProtKB-EC"/>
</dbReference>
<dbReference type="Pfam" id="PF02773">
    <property type="entry name" value="S-AdoMet_synt_C"/>
    <property type="match status" value="1"/>
</dbReference>
<dbReference type="UniPathway" id="UPA00315">
    <property type="reaction ID" value="UER00080"/>
</dbReference>